<keyword evidence="4" id="KW-1185">Reference proteome</keyword>
<dbReference type="EMBL" id="CAJFDI010000003">
    <property type="protein sequence ID" value="CAD5223114.1"/>
    <property type="molecule type" value="Genomic_DNA"/>
</dbReference>
<dbReference type="Proteomes" id="UP000659654">
    <property type="component" value="Unassembled WGS sequence"/>
</dbReference>
<name>A0A1I7RZS6_BURXY</name>
<dbReference type="AlphaFoldDB" id="A0A1I7RZS6"/>
<gene>
    <name evidence="2" type="ORF">BXYJ_LOCUS7817</name>
</gene>
<feature type="transmembrane region" description="Helical" evidence="1">
    <location>
        <begin position="46"/>
        <end position="66"/>
    </location>
</feature>
<feature type="transmembrane region" description="Helical" evidence="1">
    <location>
        <begin position="138"/>
        <end position="161"/>
    </location>
</feature>
<reference evidence="2" key="2">
    <citation type="submission" date="2020-09" db="EMBL/GenBank/DDBJ databases">
        <authorList>
            <person name="Kikuchi T."/>
        </authorList>
    </citation>
    <scope>NUCLEOTIDE SEQUENCE</scope>
    <source>
        <strain evidence="2">Ka4C1</strain>
    </source>
</reference>
<feature type="transmembrane region" description="Helical" evidence="1">
    <location>
        <begin position="72"/>
        <end position="91"/>
    </location>
</feature>
<reference evidence="5" key="1">
    <citation type="submission" date="2016-11" db="UniProtKB">
        <authorList>
            <consortium name="WormBaseParasite"/>
        </authorList>
    </citation>
    <scope>IDENTIFICATION</scope>
</reference>
<evidence type="ECO:0000313" key="2">
    <source>
        <dbReference type="EMBL" id="CAD5223114.1"/>
    </source>
</evidence>
<keyword evidence="1" id="KW-1133">Transmembrane helix</keyword>
<organism evidence="3 5">
    <name type="scientific">Bursaphelenchus xylophilus</name>
    <name type="common">Pinewood nematode worm</name>
    <name type="synonym">Aphelenchoides xylophilus</name>
    <dbReference type="NCBI Taxonomy" id="6326"/>
    <lineage>
        <taxon>Eukaryota</taxon>
        <taxon>Metazoa</taxon>
        <taxon>Ecdysozoa</taxon>
        <taxon>Nematoda</taxon>
        <taxon>Chromadorea</taxon>
        <taxon>Rhabditida</taxon>
        <taxon>Tylenchina</taxon>
        <taxon>Tylenchomorpha</taxon>
        <taxon>Aphelenchoidea</taxon>
        <taxon>Aphelenchoididae</taxon>
        <taxon>Bursaphelenchus</taxon>
    </lineage>
</organism>
<accession>A0A1I7RZS6</accession>
<feature type="transmembrane region" description="Helical" evidence="1">
    <location>
        <begin position="98"/>
        <end position="118"/>
    </location>
</feature>
<evidence type="ECO:0000313" key="3">
    <source>
        <dbReference type="Proteomes" id="UP000095284"/>
    </source>
</evidence>
<dbReference type="WBParaSite" id="BXY_0624800.1">
    <property type="protein sequence ID" value="BXY_0624800.1"/>
    <property type="gene ID" value="BXY_0624800"/>
</dbReference>
<evidence type="ECO:0000313" key="5">
    <source>
        <dbReference type="WBParaSite" id="BXY_0624800.1"/>
    </source>
</evidence>
<proteinExistence type="predicted"/>
<dbReference type="Proteomes" id="UP000095284">
    <property type="component" value="Unplaced"/>
</dbReference>
<dbReference type="Proteomes" id="UP000582659">
    <property type="component" value="Unassembled WGS sequence"/>
</dbReference>
<keyword evidence="1" id="KW-0812">Transmembrane</keyword>
<protein>
    <submittedName>
        <fullName evidence="2">(pine wood nematode) hypothetical protein</fullName>
    </submittedName>
</protein>
<keyword evidence="1" id="KW-0472">Membrane</keyword>
<sequence>MSTLDSNELIIYMEKGCKLRRIYHNPSIGSANLSSRERFLQYFQGLGVLLYINCLVFQIGILVDIAFSNKPYYAFIPLISFFGVICLLIAVKRYSKLMLIPYFLFEFAATSIYLYIVLLSKADYDYYIHLDLAVFSQLFIFKFVLTGVVFSQMYMMIVVACDLCDKLLIRE</sequence>
<evidence type="ECO:0000313" key="4">
    <source>
        <dbReference type="Proteomes" id="UP000659654"/>
    </source>
</evidence>
<evidence type="ECO:0000256" key="1">
    <source>
        <dbReference type="SAM" id="Phobius"/>
    </source>
</evidence>
<dbReference type="EMBL" id="CAJFCV020000003">
    <property type="protein sequence ID" value="CAG9111720.1"/>
    <property type="molecule type" value="Genomic_DNA"/>
</dbReference>